<dbReference type="EMBL" id="CM009757">
    <property type="protein sequence ID" value="PUZ39960.1"/>
    <property type="molecule type" value="Genomic_DNA"/>
</dbReference>
<accession>A0A2T7C9E2</accession>
<organism evidence="1 2">
    <name type="scientific">Panicum hallii var. hallii</name>
    <dbReference type="NCBI Taxonomy" id="1504633"/>
    <lineage>
        <taxon>Eukaryota</taxon>
        <taxon>Viridiplantae</taxon>
        <taxon>Streptophyta</taxon>
        <taxon>Embryophyta</taxon>
        <taxon>Tracheophyta</taxon>
        <taxon>Spermatophyta</taxon>
        <taxon>Magnoliopsida</taxon>
        <taxon>Liliopsida</taxon>
        <taxon>Poales</taxon>
        <taxon>Poaceae</taxon>
        <taxon>PACMAD clade</taxon>
        <taxon>Panicoideae</taxon>
        <taxon>Panicodae</taxon>
        <taxon>Paniceae</taxon>
        <taxon>Panicinae</taxon>
        <taxon>Panicum</taxon>
        <taxon>Panicum sect. Panicum</taxon>
    </lineage>
</organism>
<dbReference type="Gramene" id="PUZ39960">
    <property type="protein sequence ID" value="PUZ39960"/>
    <property type="gene ID" value="GQ55_9G385700"/>
</dbReference>
<evidence type="ECO:0000313" key="2">
    <source>
        <dbReference type="Proteomes" id="UP000244336"/>
    </source>
</evidence>
<protein>
    <submittedName>
        <fullName evidence="1">Uncharacterized protein</fullName>
    </submittedName>
</protein>
<dbReference type="Proteomes" id="UP000244336">
    <property type="component" value="Chromosome 9"/>
</dbReference>
<evidence type="ECO:0000313" key="1">
    <source>
        <dbReference type="EMBL" id="PUZ39960.1"/>
    </source>
</evidence>
<sequence>MDAEREVAGARSRLRGKWCSGARGEEDERGMEMRETVGRPGVFEFRRYKRAGAPAGNGCSSWELAGPTHWALSVRALIGHMGRPQIREGIEAGA</sequence>
<name>A0A2T7C9E2_9POAL</name>
<reference evidence="1 2" key="1">
    <citation type="submission" date="2018-04" db="EMBL/GenBank/DDBJ databases">
        <title>WGS assembly of Panicum hallii var. hallii HAL2.</title>
        <authorList>
            <person name="Lovell J."/>
            <person name="Jenkins J."/>
            <person name="Lowry D."/>
            <person name="Mamidi S."/>
            <person name="Sreedasyam A."/>
            <person name="Weng X."/>
            <person name="Barry K."/>
            <person name="Bonette J."/>
            <person name="Campitelli B."/>
            <person name="Daum C."/>
            <person name="Gordon S."/>
            <person name="Gould B."/>
            <person name="Lipzen A."/>
            <person name="MacQueen A."/>
            <person name="Palacio-Mejia J."/>
            <person name="Plott C."/>
            <person name="Shakirov E."/>
            <person name="Shu S."/>
            <person name="Yoshinaga Y."/>
            <person name="Zane M."/>
            <person name="Rokhsar D."/>
            <person name="Grimwood J."/>
            <person name="Schmutz J."/>
            <person name="Juenger T."/>
        </authorList>
    </citation>
    <scope>NUCLEOTIDE SEQUENCE [LARGE SCALE GENOMIC DNA]</scope>
    <source>
        <strain evidence="2">cv. HAL2</strain>
    </source>
</reference>
<proteinExistence type="predicted"/>
<dbReference type="AlphaFoldDB" id="A0A2T7C9E2"/>
<keyword evidence="2" id="KW-1185">Reference proteome</keyword>
<gene>
    <name evidence="1" type="ORF">GQ55_9G385700</name>
</gene>